<dbReference type="OrthoDB" id="7847741at2"/>
<protein>
    <submittedName>
        <fullName evidence="1">Uncharacterized protein</fullName>
    </submittedName>
</protein>
<sequence>MRKGWAAAAIAILSALTIVAGLALTGGPGTARKQNRDRDREQDLMALASFVDCLATEANALPTSLDPTRQCDRRLRVSDPHSGTPYRYQVLDPRRYRLCADFELPPDRPDDPWGRDAQGCIIRDFHPAPARNATIPWRR</sequence>
<dbReference type="EMBL" id="CP020442">
    <property type="protein sequence ID" value="ARC36455.1"/>
    <property type="molecule type" value="Genomic_DNA"/>
</dbReference>
<keyword evidence="2" id="KW-1185">Reference proteome</keyword>
<organism evidence="1 2">
    <name type="scientific">Paracoccus yeei</name>
    <dbReference type="NCBI Taxonomy" id="147645"/>
    <lineage>
        <taxon>Bacteria</taxon>
        <taxon>Pseudomonadati</taxon>
        <taxon>Pseudomonadota</taxon>
        <taxon>Alphaproteobacteria</taxon>
        <taxon>Rhodobacterales</taxon>
        <taxon>Paracoccaceae</taxon>
        <taxon>Paracoccus</taxon>
    </lineage>
</organism>
<accession>A0A1V0GRG3</accession>
<evidence type="ECO:0000313" key="1">
    <source>
        <dbReference type="EMBL" id="ARC36455.1"/>
    </source>
</evidence>
<evidence type="ECO:0000313" key="2">
    <source>
        <dbReference type="Proteomes" id="UP000191257"/>
    </source>
</evidence>
<dbReference type="STRING" id="147645.A6J80_08740"/>
<gene>
    <name evidence="1" type="ORF">A6J80_08740</name>
</gene>
<dbReference type="KEGG" id="pye:A6J80_08740"/>
<reference evidence="1" key="1">
    <citation type="submission" date="2017-12" db="EMBL/GenBank/DDBJ databases">
        <title>FDA dAtabase for Regulatory Grade micrObial Sequences (FDA-ARGOS): Supporting development and validation of Infectious Disease Dx tests.</title>
        <authorList>
            <person name="Campos J."/>
            <person name="Goldberg B."/>
            <person name="Tallon L."/>
            <person name="Sadzewicz L."/>
            <person name="Sengamalay N."/>
            <person name="Ott S."/>
            <person name="Godinez A."/>
            <person name="Nagaraj S."/>
            <person name="Vyas G."/>
            <person name="Aluvathingal J."/>
            <person name="Nadendla S."/>
            <person name="Geyer C."/>
            <person name="Nandy P."/>
            <person name="Hobson J."/>
            <person name="Sichtig H."/>
        </authorList>
    </citation>
    <scope>NUCLEOTIDE SEQUENCE</scope>
    <source>
        <strain evidence="1">FDAARGOS_252</strain>
    </source>
</reference>
<name>A0A1V0GRG3_9RHOB</name>
<dbReference type="Proteomes" id="UP000191257">
    <property type="component" value="Chromosome"/>
</dbReference>
<dbReference type="eggNOG" id="ENOG5033A4I">
    <property type="taxonomic scope" value="Bacteria"/>
</dbReference>
<proteinExistence type="predicted"/>
<dbReference type="AlphaFoldDB" id="A0A1V0GRG3"/>